<reference evidence="1 2" key="1">
    <citation type="submission" date="2019-02" db="EMBL/GenBank/DDBJ databases">
        <title>Genomic Encyclopedia of Type Strains, Phase IV (KMG-IV): sequencing the most valuable type-strain genomes for metagenomic binning, comparative biology and taxonomic classification.</title>
        <authorList>
            <person name="Goeker M."/>
        </authorList>
    </citation>
    <scope>NUCLEOTIDE SEQUENCE [LARGE SCALE GENOMIC DNA]</scope>
    <source>
        <strain evidence="1 2">K24</strain>
    </source>
</reference>
<keyword evidence="2" id="KW-1185">Reference proteome</keyword>
<accession>A0A4Q7NEP5</accession>
<name>A0A4Q7NEP5_9BURK</name>
<organism evidence="1 2">
    <name type="scientific">Pigmentiphaga kullae</name>
    <dbReference type="NCBI Taxonomy" id="151784"/>
    <lineage>
        <taxon>Bacteria</taxon>
        <taxon>Pseudomonadati</taxon>
        <taxon>Pseudomonadota</taxon>
        <taxon>Betaproteobacteria</taxon>
        <taxon>Burkholderiales</taxon>
        <taxon>Alcaligenaceae</taxon>
        <taxon>Pigmentiphaga</taxon>
    </lineage>
</organism>
<gene>
    <name evidence="1" type="ORF">EV675_4244</name>
</gene>
<proteinExistence type="predicted"/>
<evidence type="ECO:0000313" key="1">
    <source>
        <dbReference type="EMBL" id="RZS81618.1"/>
    </source>
</evidence>
<sequence>MLTINDVQDAMRVWDEAHVAVHDYFGNNDILDPHCWTRWQDLVETENLARTQALTTINSYRGLEQAK</sequence>
<comment type="caution">
    <text evidence="1">The sequence shown here is derived from an EMBL/GenBank/DDBJ whole genome shotgun (WGS) entry which is preliminary data.</text>
</comment>
<dbReference type="AlphaFoldDB" id="A0A4Q7NEP5"/>
<dbReference type="RefSeq" id="WP_130359516.1">
    <property type="nucleotide sequence ID" value="NZ_SGXC01000002.1"/>
</dbReference>
<dbReference type="OrthoDB" id="8687461at2"/>
<protein>
    <submittedName>
        <fullName evidence="1">Uncharacterized protein</fullName>
    </submittedName>
</protein>
<dbReference type="EMBL" id="SGXC01000002">
    <property type="protein sequence ID" value="RZS81618.1"/>
    <property type="molecule type" value="Genomic_DNA"/>
</dbReference>
<dbReference type="Proteomes" id="UP000292445">
    <property type="component" value="Unassembled WGS sequence"/>
</dbReference>
<evidence type="ECO:0000313" key="2">
    <source>
        <dbReference type="Proteomes" id="UP000292445"/>
    </source>
</evidence>